<evidence type="ECO:0000313" key="2">
    <source>
        <dbReference type="EMBL" id="MXQ92816.1"/>
    </source>
</evidence>
<evidence type="ECO:0000313" key="3">
    <source>
        <dbReference type="Proteomes" id="UP000322234"/>
    </source>
</evidence>
<comment type="caution">
    <text evidence="2">The sequence shown here is derived from an EMBL/GenBank/DDBJ whole genome shotgun (WGS) entry which is preliminary data.</text>
</comment>
<sequence>MDGSGVGEREDKGKKAGYSQDNGKPSGYHQQLLKSNGKQGDQVWTADSTDVTEMQQSPQEPVSFLSSRQVTFIRRRYDSSSTVQLYFQNTFINVI</sequence>
<proteinExistence type="predicted"/>
<reference evidence="2" key="1">
    <citation type="submission" date="2019-10" db="EMBL/GenBank/DDBJ databases">
        <title>The sequence and de novo assembly of the wild yak genome.</title>
        <authorList>
            <person name="Liu Y."/>
        </authorList>
    </citation>
    <scope>NUCLEOTIDE SEQUENCE [LARGE SCALE GENOMIC DNA]</scope>
    <source>
        <strain evidence="2">WY2019</strain>
    </source>
</reference>
<feature type="compositionally biased region" description="Polar residues" evidence="1">
    <location>
        <begin position="45"/>
        <end position="62"/>
    </location>
</feature>
<feature type="compositionally biased region" description="Polar residues" evidence="1">
    <location>
        <begin position="19"/>
        <end position="39"/>
    </location>
</feature>
<gene>
    <name evidence="2" type="ORF">E5288_WYG002846</name>
</gene>
<dbReference type="Proteomes" id="UP000322234">
    <property type="component" value="Unassembled WGS sequence"/>
</dbReference>
<organism evidence="2 3">
    <name type="scientific">Bos mutus</name>
    <name type="common">wild yak</name>
    <dbReference type="NCBI Taxonomy" id="72004"/>
    <lineage>
        <taxon>Eukaryota</taxon>
        <taxon>Metazoa</taxon>
        <taxon>Chordata</taxon>
        <taxon>Craniata</taxon>
        <taxon>Vertebrata</taxon>
        <taxon>Euteleostomi</taxon>
        <taxon>Mammalia</taxon>
        <taxon>Eutheria</taxon>
        <taxon>Laurasiatheria</taxon>
        <taxon>Artiodactyla</taxon>
        <taxon>Ruminantia</taxon>
        <taxon>Pecora</taxon>
        <taxon>Bovidae</taxon>
        <taxon>Bovinae</taxon>
        <taxon>Bos</taxon>
    </lineage>
</organism>
<accession>A0A6B0RY90</accession>
<dbReference type="AlphaFoldDB" id="A0A6B0RY90"/>
<protein>
    <submittedName>
        <fullName evidence="2">Uncharacterized protein</fullName>
    </submittedName>
</protein>
<name>A0A6B0RY90_9CETA</name>
<dbReference type="EMBL" id="VBQZ03000087">
    <property type="protein sequence ID" value="MXQ92816.1"/>
    <property type="molecule type" value="Genomic_DNA"/>
</dbReference>
<keyword evidence="3" id="KW-1185">Reference proteome</keyword>
<evidence type="ECO:0000256" key="1">
    <source>
        <dbReference type="SAM" id="MobiDB-lite"/>
    </source>
</evidence>
<feature type="region of interest" description="Disordered" evidence="1">
    <location>
        <begin position="1"/>
        <end position="62"/>
    </location>
</feature>